<comment type="caution">
    <text evidence="1">The sequence shown here is derived from an EMBL/GenBank/DDBJ whole genome shotgun (WGS) entry which is preliminary data.</text>
</comment>
<dbReference type="Proteomes" id="UP000248857">
    <property type="component" value="Unassembled WGS sequence"/>
</dbReference>
<keyword evidence="2" id="KW-1185">Reference proteome</keyword>
<dbReference type="RefSeq" id="WP_110988345.1">
    <property type="nucleotide sequence ID" value="NZ_CAWNWM010000021.1"/>
</dbReference>
<protein>
    <recommendedName>
        <fullName evidence="3">ADP-ribose pyrophosphatase</fullName>
    </recommendedName>
</protein>
<dbReference type="AlphaFoldDB" id="A0A2W1JAI4"/>
<evidence type="ECO:0000313" key="1">
    <source>
        <dbReference type="EMBL" id="PZD71143.1"/>
    </source>
</evidence>
<proteinExistence type="predicted"/>
<dbReference type="Pfam" id="PF17269">
    <property type="entry name" value="DUF5335"/>
    <property type="match status" value="1"/>
</dbReference>
<dbReference type="EMBL" id="PQWO01000021">
    <property type="protein sequence ID" value="PZD71143.1"/>
    <property type="molecule type" value="Genomic_DNA"/>
</dbReference>
<name>A0A2W1JAI4_9CYAN</name>
<dbReference type="InterPro" id="IPR035223">
    <property type="entry name" value="DUF5335"/>
</dbReference>
<evidence type="ECO:0000313" key="2">
    <source>
        <dbReference type="Proteomes" id="UP000248857"/>
    </source>
</evidence>
<dbReference type="OrthoDB" id="573145at2"/>
<organism evidence="1 2">
    <name type="scientific">Acaryochloris thomasi RCC1774</name>
    <dbReference type="NCBI Taxonomy" id="1764569"/>
    <lineage>
        <taxon>Bacteria</taxon>
        <taxon>Bacillati</taxon>
        <taxon>Cyanobacteriota</taxon>
        <taxon>Cyanophyceae</taxon>
        <taxon>Acaryochloridales</taxon>
        <taxon>Acaryochloridaceae</taxon>
        <taxon>Acaryochloris</taxon>
        <taxon>Acaryochloris thomasi</taxon>
    </lineage>
</organism>
<sequence length="116" mass="12978">MSKQTIQETQQIPQEQWSTFFDQFTKTNSERILSLEVADKEMGDEPLIKQSPLASITYEPENKGNDVMIAIGHDALAYSHTVTEPNAVWVAKDDAGEVVALEIIDHSGNQTILRFS</sequence>
<evidence type="ECO:0008006" key="3">
    <source>
        <dbReference type="Google" id="ProtNLM"/>
    </source>
</evidence>
<gene>
    <name evidence="1" type="ORF">C1752_07871</name>
</gene>
<accession>A0A2W1JAI4</accession>
<reference evidence="1 2" key="1">
    <citation type="journal article" date="2018" name="Sci. Rep.">
        <title>A novel species of the marine cyanobacterium Acaryochloris with a unique pigment content and lifestyle.</title>
        <authorList>
            <person name="Partensky F."/>
            <person name="Six C."/>
            <person name="Ratin M."/>
            <person name="Garczarek L."/>
            <person name="Vaulot D."/>
            <person name="Probert I."/>
            <person name="Calteau A."/>
            <person name="Gourvil P."/>
            <person name="Marie D."/>
            <person name="Grebert T."/>
            <person name="Bouchier C."/>
            <person name="Le Panse S."/>
            <person name="Gachenot M."/>
            <person name="Rodriguez F."/>
            <person name="Garrido J.L."/>
        </authorList>
    </citation>
    <scope>NUCLEOTIDE SEQUENCE [LARGE SCALE GENOMIC DNA]</scope>
    <source>
        <strain evidence="1 2">RCC1774</strain>
    </source>
</reference>